<evidence type="ECO:0000259" key="2">
    <source>
        <dbReference type="Pfam" id="PF00892"/>
    </source>
</evidence>
<keyword evidence="1" id="KW-0812">Transmembrane</keyword>
<dbReference type="RefSeq" id="WP_026980575.1">
    <property type="nucleotide sequence ID" value="NZ_AUCZ01000010.1"/>
</dbReference>
<evidence type="ECO:0000256" key="1">
    <source>
        <dbReference type="SAM" id="Phobius"/>
    </source>
</evidence>
<keyword evidence="4" id="KW-1185">Reference proteome</keyword>
<dbReference type="STRING" id="1121899.GCA_000430025_02150"/>
<keyword evidence="1" id="KW-0472">Membrane</keyword>
<evidence type="ECO:0000313" key="3">
    <source>
        <dbReference type="EMBL" id="KGO89065.1"/>
    </source>
</evidence>
<organism evidence="3 4">
    <name type="scientific">Flavobacterium suncheonense GH29-5 = DSM 17707</name>
    <dbReference type="NCBI Taxonomy" id="1121899"/>
    <lineage>
        <taxon>Bacteria</taxon>
        <taxon>Pseudomonadati</taxon>
        <taxon>Bacteroidota</taxon>
        <taxon>Flavobacteriia</taxon>
        <taxon>Flavobacteriales</taxon>
        <taxon>Flavobacteriaceae</taxon>
        <taxon>Flavobacterium</taxon>
    </lineage>
</organism>
<dbReference type="OrthoDB" id="517481at2"/>
<sequence>MNPYLYIAGTLFFTVYGQIVLKWRLSLLKVILPERVIDKGIYLTKLILDPFVFSGFVSAFIASLFWMAAMTKLEITTAYPFMSLAPALVFMIGVLFLGETFTVGKAVGLVLIIVGTMVTVKY</sequence>
<evidence type="ECO:0000313" key="4">
    <source>
        <dbReference type="Proteomes" id="UP000030121"/>
    </source>
</evidence>
<dbReference type="InterPro" id="IPR000620">
    <property type="entry name" value="EamA_dom"/>
</dbReference>
<comment type="caution">
    <text evidence="3">The sequence shown here is derived from an EMBL/GenBank/DDBJ whole genome shotgun (WGS) entry which is preliminary data.</text>
</comment>
<dbReference type="GO" id="GO:0016020">
    <property type="term" value="C:membrane"/>
    <property type="evidence" value="ECO:0007669"/>
    <property type="project" value="InterPro"/>
</dbReference>
<keyword evidence="1" id="KW-1133">Transmembrane helix</keyword>
<reference evidence="3 4" key="1">
    <citation type="submission" date="2013-09" db="EMBL/GenBank/DDBJ databases">
        <authorList>
            <person name="Zeng Z."/>
            <person name="Chen C."/>
        </authorList>
    </citation>
    <scope>NUCLEOTIDE SEQUENCE [LARGE SCALE GENOMIC DNA]</scope>
    <source>
        <strain evidence="3 4">GH29-5</strain>
    </source>
</reference>
<name>A0A0A2ML92_9FLAO</name>
<feature type="transmembrane region" description="Helical" evidence="1">
    <location>
        <begin position="78"/>
        <end position="96"/>
    </location>
</feature>
<protein>
    <submittedName>
        <fullName evidence="3">Membrane protein</fullName>
    </submittedName>
</protein>
<feature type="transmembrane region" description="Helical" evidence="1">
    <location>
        <begin position="6"/>
        <end position="25"/>
    </location>
</feature>
<dbReference type="Pfam" id="PF00892">
    <property type="entry name" value="EamA"/>
    <property type="match status" value="1"/>
</dbReference>
<proteinExistence type="predicted"/>
<dbReference type="Gene3D" id="1.10.3730.20">
    <property type="match status" value="1"/>
</dbReference>
<gene>
    <name evidence="3" type="ORF">Q764_09750</name>
</gene>
<dbReference type="AlphaFoldDB" id="A0A0A2ML92"/>
<dbReference type="Proteomes" id="UP000030121">
    <property type="component" value="Unassembled WGS sequence"/>
</dbReference>
<dbReference type="SUPFAM" id="SSF103481">
    <property type="entry name" value="Multidrug resistance efflux transporter EmrE"/>
    <property type="match status" value="1"/>
</dbReference>
<feature type="transmembrane region" description="Helical" evidence="1">
    <location>
        <begin position="46"/>
        <end position="66"/>
    </location>
</feature>
<feature type="domain" description="EamA" evidence="2">
    <location>
        <begin position="51"/>
        <end position="120"/>
    </location>
</feature>
<dbReference type="EMBL" id="JRLW01000012">
    <property type="protein sequence ID" value="KGO89065.1"/>
    <property type="molecule type" value="Genomic_DNA"/>
</dbReference>
<feature type="transmembrane region" description="Helical" evidence="1">
    <location>
        <begin position="103"/>
        <end position="120"/>
    </location>
</feature>
<dbReference type="eggNOG" id="COG2076">
    <property type="taxonomic scope" value="Bacteria"/>
</dbReference>
<dbReference type="InterPro" id="IPR037185">
    <property type="entry name" value="EmrE-like"/>
</dbReference>
<accession>A0A0A2ML92</accession>